<feature type="transmembrane region" description="Helical" evidence="4">
    <location>
        <begin position="771"/>
        <end position="794"/>
    </location>
</feature>
<dbReference type="Pfam" id="PF13976">
    <property type="entry name" value="gag_pre-integrs"/>
    <property type="match status" value="1"/>
</dbReference>
<dbReference type="InterPro" id="IPR043502">
    <property type="entry name" value="DNA/RNA_pol_sf"/>
</dbReference>
<dbReference type="Gene3D" id="1.25.40.20">
    <property type="entry name" value="Ankyrin repeat-containing domain"/>
    <property type="match status" value="2"/>
</dbReference>
<feature type="domain" description="Integrase catalytic" evidence="5">
    <location>
        <begin position="2026"/>
        <end position="2199"/>
    </location>
</feature>
<feature type="compositionally biased region" description="Basic and acidic residues" evidence="3">
    <location>
        <begin position="2301"/>
        <end position="2310"/>
    </location>
</feature>
<protein>
    <recommendedName>
        <fullName evidence="5">Integrase catalytic domain-containing protein</fullName>
    </recommendedName>
</protein>
<dbReference type="InterPro" id="IPR057670">
    <property type="entry name" value="SH3_retrovirus"/>
</dbReference>
<dbReference type="Pfam" id="PF14223">
    <property type="entry name" value="Retrotran_gag_2"/>
    <property type="match status" value="1"/>
</dbReference>
<feature type="transmembrane region" description="Helical" evidence="4">
    <location>
        <begin position="806"/>
        <end position="824"/>
    </location>
</feature>
<keyword evidence="1" id="KW-0064">Aspartyl protease</keyword>
<dbReference type="Pfam" id="PF07727">
    <property type="entry name" value="RVT_2"/>
    <property type="match status" value="2"/>
</dbReference>
<dbReference type="InterPro" id="IPR036397">
    <property type="entry name" value="RNaseH_sf"/>
</dbReference>
<name>A0A2N9HEX1_FAGSY</name>
<dbReference type="SUPFAM" id="SSF53098">
    <property type="entry name" value="Ribonuclease H-like"/>
    <property type="match status" value="1"/>
</dbReference>
<dbReference type="GO" id="GO:0004190">
    <property type="term" value="F:aspartic-type endopeptidase activity"/>
    <property type="evidence" value="ECO:0007669"/>
    <property type="project" value="UniProtKB-KW"/>
</dbReference>
<feature type="transmembrane region" description="Helical" evidence="4">
    <location>
        <begin position="3053"/>
        <end position="3078"/>
    </location>
</feature>
<dbReference type="PROSITE" id="PS50088">
    <property type="entry name" value="ANK_REPEAT"/>
    <property type="match status" value="2"/>
</dbReference>
<dbReference type="GO" id="GO:0003676">
    <property type="term" value="F:nucleic acid binding"/>
    <property type="evidence" value="ECO:0007669"/>
    <property type="project" value="InterPro"/>
</dbReference>
<sequence length="3143" mass="353118">MSHSEDEIKIDGTVFLNFVSEDVKIDVTRQTRMERRNPNLATSSSSQSLEEENYNSTHRLMDLDLYKAATKDDVDGFIDALERISNEKELPLFAIFEQVSPSGNTLLHIAASLNNCKTVPLIINHAPWLLSKKNSKGDTPLHILARAGHRDTVMKLAKSGVPPLLRVHGLFPEIANPLAVSAFLGILISELLFDSKTPSLDRSHQDLSIATKIGRIQHRTRPHAPPEVSGSPATRARAPTRRPPPPRASRVFLLCCHVSPSDVTLMSALATSVPCMGSTSGHEITHPITVILDGPTSYHAWSQNMTVFLKGRRLWRYVTGDIPKPVPGPVTDSDHSDGDSAAEAVVQVDDFEARLEEWESIQCRILSWFINTSVPAISSLLPQLETAAADPPLRYAEDIDLFAKYKDRRRFTQFMMGLREDFEPTRAALLSRSPLPSLDAAVKELISEENRRPHHHLSSSDVVLATPRPPSSSDRHRRICTYYQKPGHDITECYRKKKDDKRKQHQSRGIFPRPQAAAVSSAPIDDPVVTVSQLESMFHRYMSQPSPALSVTSGNKSWLLDSACCNHMTPHASHFSQKTPLAPSPIIYTADSSHMSVSHIGTISSPDLTIPDTYLVPKLSLNLLSVGQLCELGLDLHFSNRGVDVQDPLTGKLLGTGRKIGRLFELCNLQIPSHMVSSSVAATTTLSPDLWHSRLGYASLSRLQLLASQAALTAVYTINRIPSPTTHKKSPFELLYGQLPDYSSLEYSVVFVLSLFLPMNETNLNQGLGCVVFLAMVSLKRVFVAMIPYLVAFVSPVMLNFGNIRLFLVVNIFPLISSSMTPIFTDPSIDLYLDPVRDSASPPSSSDVPSLVLSPVAGSPDSDLAPSAPSESPIDIRHSTRTHTWDMTTLPPGKSAVGCKWVYKIKTRADGSVERYKARLVARGFTQEYGIDYEETFAPVARLTSVRSLLAVAAVRHWPLFQMDVKNAFLNGDLLEEVYMQPPPGYPDSQNQVCRLRRALYGLKQAPLAWFAKFSSVVAQQGFTPSSYDSALFIRHTSTGITLVLLYVDDMIITGDDTAGIRDLQKFLSQQFEMKDLGTLSYFLCLEVTSSSDGYYLSQAKYASDLLTKAGLTDSKTVSTPLELNVKLNTTDGEPLSDATLYRQLVGSLIHLTVTRPDLAYAVHLVSQFMSAPRSTHYAAVLRILRYIKGTLFHGLHFSAQSSLELRAYADADWAGDPTDRRSTTGYCFLLGSSLISWRSKKQLVVARSSTEAEYCALADATSELLWLRWLLADMGAPQNISTPIHCDNRNAIHIAHNDVFHERTKHIEIDCHFIRHHLQQSALHLLSVPSEDQLADVFTKSHPPGRLRDLVSKLKMASSSPPCIDNKPESESTAFSLCLRAQNDEGNTALHEALIHGHEMLAFSLIFVLVQDPEALYYLNKEGKSPLYLATEACLSGCVNLMLNQIIEFEIQFGRLKGKSPVHAAIMKQNTDILDVILKKKPDWIHFRNEERRTPLHCAASMGYLEGVRYLLGRNASTAIERDKDGFFPIHMASAKGHVHLIQEFHKHWPDSPGLVVQSTGCRAWEFLPDSVAWTTNSGDWITAISAMEGEKMAYKMMNQDFVKLDKFDGSNFIRWQDKMKFLLTALKIFYVLDPNLQPIPDPTPEDTEQLKQQRIKREEDELVCRGHILNTLSDRLYDLYTTMTSPKEIWKALETKYKTEKQGTDKFIIQKYFDFKMLDNVSVLDQVHELQILVHKLNDLSIKIPELFQVGAIIAKLPPSWNNYRKKLLHMAEGLTLEQIGTHLRIEEESRIHEGHYIRECRFLKNQMKEKELNTSEANVVDEIVAMVSEMQIGMITEVHMANAAENSSEWWYDSGATIHVCNNKMLFKEYVEAGNGLEVLMGNHNTAKVLGTGTVELILSSGKKLKLTNVYHVPDIKKNLVSASLLSKNGVKAVLESDKLILSKCGVFVGKGYSCNGMYKLSLIINKNDVGCAYIVDSSLLWHARLGHLNFKYMKYMSKHGLISYKQDVHDKCEICIESKIRKKPFPSTNRDSQLLELVHSDVCELNGILTRGGKRYFITFIDDFSRYTYVYLMRNKDESFDMFKKYKTEVENQKDKRIKILRSDRGGEYFPQEFTIYCEENGLIHQRSAPYTPQQNGLAERKNRTLVDMLNAMIVSAKLPFNLWGEALLTACHVHNRVLSKKIQSSPYELWNGRKPNLSYLKVWGCIAYFRVPDPKRTKLGPRAIKSVFVGYAVNSKAYRLLDLSSNTIVESRDVKFIENKFINDSQIEPKQTQESDSLVHDSLSGNKRIEPSSPSEQRRSQRVRKEKDFGPDFISYQVNVYLVEGNREKVLSKLPFVGNVEEDPNTYSEAMASRDAAFWREAVNDEMDSILSNNTWVLVDLPPGSNTIGCKWVFRRKYRTDGTIQTFKARLVAKGFRQREGIDYFDTYAPVARITSIRVLIALASIYKLVVHQMDVKTAFLNGDLDEEVYMDQPEGFVLPGSEKKVCKLVKSLYGLKQAPKQWHEKFDIVILANGFKHNGADKCVYSKFTSEYGVIVCLYVDDMLIFGTNMLGVCETKKYLASMFKMKDLNEADTILGIKVKRHSEVENTGRAIAQLEFASAIGSMMYAMHCTRPDIAFAVNRLSRYTSNPSAEHWKAIARVLGDNKSISGWIFTLGGGAISWASKKQSCISHSTMESEFIALASAGKEAEWLRNMLYDIELWPQPMSAISIYCDSQATMSKAYSKIYNGKSRHISLRHEDIKKELHLCEHRSGAASKQELSRLDVVPGSFCLTQSPGPLIQVTGSRHALTWDKKVDLRLVNNSGLSALDYAEYYIENPRTFRQWTAVKTSSRVDDLQEKNMVIGGAPVWGRPRRLRCLFYCSYLSTEGGWPFMSFGPPRGLPEAVRSRDAWSAYGPSSGRQWLAGAWCWATLRGFHPRDSRKTPVLGERLTWTALKAAGVPRNRKAGVQNQSSNQSELQSRVNLKDKVNTLLLVATLVATVTFAAVFTMPGGYNSSGEDQGMAIMLRQKIFHVFIFSYIIAMYSSIFVVVTLIWAQSGDIHLVLIMLRTALPVLGVALATMSLAFLTGIYLVVSELNWLANAILIMGSVFLVALLSLYFLLWFPMSSSYQIMRYISYYPFCLLILVTVSDDDSDLEE</sequence>
<dbReference type="PROSITE" id="PS50297">
    <property type="entry name" value="ANK_REP_REGION"/>
    <property type="match status" value="2"/>
</dbReference>
<dbReference type="InterPro" id="IPR025724">
    <property type="entry name" value="GAG-pre-integrase_dom"/>
</dbReference>
<feature type="compositionally biased region" description="Polar residues" evidence="3">
    <location>
        <begin position="39"/>
        <end position="52"/>
    </location>
</feature>
<dbReference type="Pfam" id="PF12796">
    <property type="entry name" value="Ank_2"/>
    <property type="match status" value="2"/>
</dbReference>
<keyword evidence="4" id="KW-0812">Transmembrane</keyword>
<evidence type="ECO:0000256" key="2">
    <source>
        <dbReference type="PROSITE-ProRule" id="PRU00023"/>
    </source>
</evidence>
<dbReference type="InterPro" id="IPR026961">
    <property type="entry name" value="PGG_dom"/>
</dbReference>
<feature type="region of interest" description="Disordered" evidence="3">
    <location>
        <begin position="2273"/>
        <end position="2310"/>
    </location>
</feature>
<feature type="repeat" description="ANK" evidence="2">
    <location>
        <begin position="1492"/>
        <end position="1524"/>
    </location>
</feature>
<feature type="transmembrane region" description="Helical" evidence="4">
    <location>
        <begin position="3016"/>
        <end position="3041"/>
    </location>
</feature>
<feature type="transmembrane region" description="Helical" evidence="4">
    <location>
        <begin position="2976"/>
        <end position="2996"/>
    </location>
</feature>
<dbReference type="PANTHER" id="PTHR11439">
    <property type="entry name" value="GAG-POL-RELATED RETROTRANSPOSON"/>
    <property type="match status" value="1"/>
</dbReference>
<evidence type="ECO:0000256" key="3">
    <source>
        <dbReference type="SAM" id="MobiDB-lite"/>
    </source>
</evidence>
<keyword evidence="4" id="KW-1133">Transmembrane helix</keyword>
<dbReference type="Pfam" id="PF22936">
    <property type="entry name" value="Pol_BBD"/>
    <property type="match status" value="2"/>
</dbReference>
<dbReference type="InterPro" id="IPR054722">
    <property type="entry name" value="PolX-like_BBD"/>
</dbReference>
<feature type="transmembrane region" description="Helical" evidence="4">
    <location>
        <begin position="3084"/>
        <end position="3109"/>
    </location>
</feature>
<dbReference type="InterPro" id="IPR013103">
    <property type="entry name" value="RVT_2"/>
</dbReference>
<keyword evidence="4" id="KW-0472">Membrane</keyword>
<dbReference type="Pfam" id="PF25597">
    <property type="entry name" value="SH3_retrovirus"/>
    <property type="match status" value="1"/>
</dbReference>
<dbReference type="PANTHER" id="PTHR11439:SF461">
    <property type="entry name" value="OS10G0432200 PROTEIN"/>
    <property type="match status" value="1"/>
</dbReference>
<organism evidence="6">
    <name type="scientific">Fagus sylvatica</name>
    <name type="common">Beechnut</name>
    <dbReference type="NCBI Taxonomy" id="28930"/>
    <lineage>
        <taxon>Eukaryota</taxon>
        <taxon>Viridiplantae</taxon>
        <taxon>Streptophyta</taxon>
        <taxon>Embryophyta</taxon>
        <taxon>Tracheophyta</taxon>
        <taxon>Spermatophyta</taxon>
        <taxon>Magnoliopsida</taxon>
        <taxon>eudicotyledons</taxon>
        <taxon>Gunneridae</taxon>
        <taxon>Pentapetalae</taxon>
        <taxon>rosids</taxon>
        <taxon>fabids</taxon>
        <taxon>Fagales</taxon>
        <taxon>Fagaceae</taxon>
        <taxon>Fagus</taxon>
    </lineage>
</organism>
<accession>A0A2N9HEX1</accession>
<dbReference type="CDD" id="cd09272">
    <property type="entry name" value="RNase_HI_RT_Ty1"/>
    <property type="match status" value="2"/>
</dbReference>
<feature type="region of interest" description="Disordered" evidence="3">
    <location>
        <begin position="496"/>
        <end position="517"/>
    </location>
</feature>
<dbReference type="InterPro" id="IPR001584">
    <property type="entry name" value="Integrase_cat-core"/>
</dbReference>
<feature type="compositionally biased region" description="Basic residues" evidence="3">
    <location>
        <begin position="496"/>
        <end position="506"/>
    </location>
</feature>
<dbReference type="InterPro" id="IPR012337">
    <property type="entry name" value="RNaseH-like_sf"/>
</dbReference>
<dbReference type="Pfam" id="PF13962">
    <property type="entry name" value="PGG"/>
    <property type="match status" value="1"/>
</dbReference>
<feature type="repeat" description="ANK" evidence="2">
    <location>
        <begin position="136"/>
        <end position="161"/>
    </location>
</feature>
<evidence type="ECO:0000259" key="5">
    <source>
        <dbReference type="PROSITE" id="PS50994"/>
    </source>
</evidence>
<evidence type="ECO:0000256" key="4">
    <source>
        <dbReference type="SAM" id="Phobius"/>
    </source>
</evidence>
<keyword evidence="1" id="KW-0645">Protease</keyword>
<feature type="region of interest" description="Disordered" evidence="3">
    <location>
        <begin position="449"/>
        <end position="475"/>
    </location>
</feature>
<dbReference type="SMART" id="SM00248">
    <property type="entry name" value="ANK"/>
    <property type="match status" value="7"/>
</dbReference>
<evidence type="ECO:0000313" key="6">
    <source>
        <dbReference type="EMBL" id="SPD10220.1"/>
    </source>
</evidence>
<evidence type="ECO:0000256" key="1">
    <source>
        <dbReference type="ARBA" id="ARBA00022750"/>
    </source>
</evidence>
<dbReference type="GO" id="GO:0015074">
    <property type="term" value="P:DNA integration"/>
    <property type="evidence" value="ECO:0007669"/>
    <property type="project" value="InterPro"/>
</dbReference>
<feature type="region of interest" description="Disordered" evidence="3">
    <location>
        <begin position="217"/>
        <end position="246"/>
    </location>
</feature>
<proteinExistence type="predicted"/>
<dbReference type="InterPro" id="IPR036770">
    <property type="entry name" value="Ankyrin_rpt-contain_sf"/>
</dbReference>
<keyword evidence="2" id="KW-0040">ANK repeat</keyword>
<dbReference type="Gene3D" id="3.30.420.10">
    <property type="entry name" value="Ribonuclease H-like superfamily/Ribonuclease H"/>
    <property type="match status" value="1"/>
</dbReference>
<dbReference type="Pfam" id="PF00665">
    <property type="entry name" value="rve"/>
    <property type="match status" value="1"/>
</dbReference>
<keyword evidence="1" id="KW-0378">Hydrolase</keyword>
<reference evidence="6" key="1">
    <citation type="submission" date="2018-02" db="EMBL/GenBank/DDBJ databases">
        <authorList>
            <person name="Cohen D.B."/>
            <person name="Kent A.D."/>
        </authorList>
    </citation>
    <scope>NUCLEOTIDE SEQUENCE</scope>
</reference>
<gene>
    <name evidence="6" type="ORF">FSB_LOCUS38102</name>
</gene>
<dbReference type="SUPFAM" id="SSF48403">
    <property type="entry name" value="Ankyrin repeat"/>
    <property type="match status" value="1"/>
</dbReference>
<dbReference type="InterPro" id="IPR002110">
    <property type="entry name" value="Ankyrin_rpt"/>
</dbReference>
<dbReference type="SUPFAM" id="SSF56672">
    <property type="entry name" value="DNA/RNA polymerases"/>
    <property type="match status" value="2"/>
</dbReference>
<dbReference type="EMBL" id="OIVN01003312">
    <property type="protein sequence ID" value="SPD10220.1"/>
    <property type="molecule type" value="Genomic_DNA"/>
</dbReference>
<feature type="region of interest" description="Disordered" evidence="3">
    <location>
        <begin position="30"/>
        <end position="52"/>
    </location>
</feature>
<dbReference type="PROSITE" id="PS50994">
    <property type="entry name" value="INTEGRASE"/>
    <property type="match status" value="1"/>
</dbReference>